<dbReference type="CDD" id="cd00093">
    <property type="entry name" value="HTH_XRE"/>
    <property type="match status" value="1"/>
</dbReference>
<name>A0A1W1VRH7_DESTI</name>
<feature type="domain" description="HTH cro/C1-type" evidence="1">
    <location>
        <begin position="7"/>
        <end position="61"/>
    </location>
</feature>
<dbReference type="Gene3D" id="1.10.260.40">
    <property type="entry name" value="lambda repressor-like DNA-binding domains"/>
    <property type="match status" value="1"/>
</dbReference>
<keyword evidence="3" id="KW-1185">Reference proteome</keyword>
<reference evidence="2 3" key="1">
    <citation type="submission" date="2017-04" db="EMBL/GenBank/DDBJ databases">
        <authorList>
            <person name="Afonso C.L."/>
            <person name="Miller P.J."/>
            <person name="Scott M.A."/>
            <person name="Spackman E."/>
            <person name="Goraichik I."/>
            <person name="Dimitrov K.M."/>
            <person name="Suarez D.L."/>
            <person name="Swayne D.E."/>
        </authorList>
    </citation>
    <scope>NUCLEOTIDE SEQUENCE [LARGE SCALE GENOMIC DNA]</scope>
    <source>
        <strain evidence="2 3">DSM 11270</strain>
    </source>
</reference>
<gene>
    <name evidence="2" type="ORF">SAMN00017405_0420</name>
</gene>
<dbReference type="AlphaFoldDB" id="A0A1W1VRH7"/>
<dbReference type="STRING" id="656914.SAMN00017405_0420"/>
<dbReference type="InterPro" id="IPR010982">
    <property type="entry name" value="Lambda_DNA-bd_dom_sf"/>
</dbReference>
<sequence>MHIGAEIRRSRDNEGFTRKELGKKVGIGDRSIEAYETKVQVPQADIVLEISRICQNPWLTQQYCRWHCSIGKAYSYEILDKVNLDPASVLLKLTGEMAEAQAVLKDMLELAVNKNCQSDFTDQELKEFKKCLHQFLDVEHNIETLKISLGKWIDISGLIQEHNEKCQRNGYTQKRPCAGNTGSLKKTN</sequence>
<protein>
    <submittedName>
        <fullName evidence="2">Helix-turn-helix</fullName>
    </submittedName>
</protein>
<dbReference type="SUPFAM" id="SSF47413">
    <property type="entry name" value="lambda repressor-like DNA-binding domains"/>
    <property type="match status" value="1"/>
</dbReference>
<evidence type="ECO:0000313" key="2">
    <source>
        <dbReference type="EMBL" id="SMB95524.1"/>
    </source>
</evidence>
<dbReference type="RefSeq" id="WP_084054212.1">
    <property type="nucleotide sequence ID" value="NZ_FWWT01000022.1"/>
</dbReference>
<dbReference type="InterPro" id="IPR001387">
    <property type="entry name" value="Cro/C1-type_HTH"/>
</dbReference>
<dbReference type="Pfam" id="PF01381">
    <property type="entry name" value="HTH_3"/>
    <property type="match status" value="1"/>
</dbReference>
<proteinExistence type="predicted"/>
<evidence type="ECO:0000259" key="1">
    <source>
        <dbReference type="PROSITE" id="PS50943"/>
    </source>
</evidence>
<dbReference type="OrthoDB" id="1685177at2"/>
<dbReference type="EMBL" id="FWWT01000022">
    <property type="protein sequence ID" value="SMB95524.1"/>
    <property type="molecule type" value="Genomic_DNA"/>
</dbReference>
<evidence type="ECO:0000313" key="3">
    <source>
        <dbReference type="Proteomes" id="UP000192731"/>
    </source>
</evidence>
<dbReference type="PROSITE" id="PS50943">
    <property type="entry name" value="HTH_CROC1"/>
    <property type="match status" value="1"/>
</dbReference>
<dbReference type="GO" id="GO:0003677">
    <property type="term" value="F:DNA binding"/>
    <property type="evidence" value="ECO:0007669"/>
    <property type="project" value="InterPro"/>
</dbReference>
<dbReference type="Proteomes" id="UP000192731">
    <property type="component" value="Unassembled WGS sequence"/>
</dbReference>
<accession>A0A1W1VRH7</accession>
<organism evidence="2 3">
    <name type="scientific">Desulfonispora thiosulfatigenes DSM 11270</name>
    <dbReference type="NCBI Taxonomy" id="656914"/>
    <lineage>
        <taxon>Bacteria</taxon>
        <taxon>Bacillati</taxon>
        <taxon>Bacillota</taxon>
        <taxon>Clostridia</taxon>
        <taxon>Eubacteriales</taxon>
        <taxon>Peptococcaceae</taxon>
        <taxon>Desulfonispora</taxon>
    </lineage>
</organism>